<evidence type="ECO:0000256" key="3">
    <source>
        <dbReference type="ARBA" id="ARBA00022448"/>
    </source>
</evidence>
<dbReference type="GO" id="GO:0005789">
    <property type="term" value="C:endoplasmic reticulum membrane"/>
    <property type="evidence" value="ECO:0007669"/>
    <property type="project" value="UniProtKB-SubCell"/>
</dbReference>
<proteinExistence type="inferred from homology"/>
<feature type="transmembrane region" description="Helical" evidence="10">
    <location>
        <begin position="485"/>
        <end position="505"/>
    </location>
</feature>
<dbReference type="GO" id="GO:0050185">
    <property type="term" value="F:phosphatidylinositol deacylase activity"/>
    <property type="evidence" value="ECO:0007669"/>
    <property type="project" value="TreeGrafter"/>
</dbReference>
<dbReference type="Pfam" id="PF07819">
    <property type="entry name" value="PGAP1"/>
    <property type="match status" value="1"/>
</dbReference>
<evidence type="ECO:0000256" key="10">
    <source>
        <dbReference type="RuleBase" id="RU365011"/>
    </source>
</evidence>
<evidence type="ECO:0000256" key="6">
    <source>
        <dbReference type="ARBA" id="ARBA00022824"/>
    </source>
</evidence>
<evidence type="ECO:0000256" key="1">
    <source>
        <dbReference type="ARBA" id="ARBA00004477"/>
    </source>
</evidence>
<dbReference type="GO" id="GO:0006505">
    <property type="term" value="P:GPI anchor metabolic process"/>
    <property type="evidence" value="ECO:0007669"/>
    <property type="project" value="TreeGrafter"/>
</dbReference>
<keyword evidence="13" id="KW-1185">Reference proteome</keyword>
<feature type="transmembrane region" description="Helical" evidence="10">
    <location>
        <begin position="517"/>
        <end position="537"/>
    </location>
</feature>
<evidence type="ECO:0000313" key="12">
    <source>
        <dbReference type="EMBL" id="GMI35734.1"/>
    </source>
</evidence>
<sequence>MSPGGRFGNYSMKFFRDMRDQSRSWSREGCSSPPVIFVPGHLGQFEQGRSLGAHGFRLGHVRGGDGRRDGAERLQAHYMQENFENFFKDHNDNDKNSDLTYLQNYDTYTLSFDQESSMLHSSTLSRQASFLIHSIDHALARHCKGRFDKVVLVGHSAGGVVARSIFNHPDYEKLFGGRPVVDTIVTLATPHEHSPLTLDPSVSEFYSAVHAFWANTSNTSPGGVLHSTSLVSISGASRDETVPSHLTDTTARVPSSISVLAPFLAKFKSQASDACPCGTDHRAIVWCREILLPVRDIILSSVSAVASSIGMSAAEKRAHYERTVTLSVLATKISESSPKAKPMLLEEIKSGKIPPFEEQLKTDEEEHEGCLPPFLPFIQSCASPSSMEMLLVLWVIVGIFSLASLPIFVPLILVPPLVYAVSNSPSTAVRSLVLIGAASLPFVAFPSKSVYAFHLPTIVLTFPLGHHLTTLFLSSSSSPHLLSHLLPHTPHVLKVLVSILHLLIASRRKPQPSNKSPFLSAAFALLAIPCIPLAASYGSAHKVLDVIVVASLLDTAATLCGRKKRKRQKQE</sequence>
<feature type="transmembrane region" description="Helical" evidence="10">
    <location>
        <begin position="452"/>
        <end position="473"/>
    </location>
</feature>
<comment type="function">
    <text evidence="10">Involved in inositol deacylation of GPI-anchored proteins which plays important roles in the quality control and ER-associated degradation of GPI-anchored proteins.</text>
</comment>
<dbReference type="PANTHER" id="PTHR15495:SF7">
    <property type="entry name" value="GPI INOSITOL-DEACYLASE"/>
    <property type="match status" value="1"/>
</dbReference>
<dbReference type="AlphaFoldDB" id="A0A9W7G8B0"/>
<reference evidence="13" key="1">
    <citation type="journal article" date="2023" name="Commun. Biol.">
        <title>Genome analysis of Parmales, the sister group of diatoms, reveals the evolutionary specialization of diatoms from phago-mixotrophs to photoautotrophs.</title>
        <authorList>
            <person name="Ban H."/>
            <person name="Sato S."/>
            <person name="Yoshikawa S."/>
            <person name="Yamada K."/>
            <person name="Nakamura Y."/>
            <person name="Ichinomiya M."/>
            <person name="Sato N."/>
            <person name="Blanc-Mathieu R."/>
            <person name="Endo H."/>
            <person name="Kuwata A."/>
            <person name="Ogata H."/>
        </authorList>
    </citation>
    <scope>NUCLEOTIDE SEQUENCE [LARGE SCALE GENOMIC DNA]</scope>
</reference>
<comment type="caution">
    <text evidence="12">The sequence shown here is derived from an EMBL/GenBank/DDBJ whole genome shotgun (WGS) entry which is preliminary data.</text>
</comment>
<evidence type="ECO:0000256" key="7">
    <source>
        <dbReference type="ARBA" id="ARBA00022927"/>
    </source>
</evidence>
<dbReference type="PANTHER" id="PTHR15495">
    <property type="entry name" value="NEGATIVE REGULATOR OF VESICLE FORMATION-RELATED"/>
    <property type="match status" value="1"/>
</dbReference>
<keyword evidence="4 10" id="KW-0812">Transmembrane</keyword>
<dbReference type="OrthoDB" id="348976at2759"/>
<keyword evidence="5 10" id="KW-0378">Hydrolase</keyword>
<feature type="transmembrane region" description="Helical" evidence="10">
    <location>
        <begin position="427"/>
        <end position="445"/>
    </location>
</feature>
<dbReference type="EC" id="3.1.-.-" evidence="10"/>
<dbReference type="Gene3D" id="3.40.50.1820">
    <property type="entry name" value="alpha/beta hydrolase"/>
    <property type="match status" value="1"/>
</dbReference>
<keyword evidence="6 10" id="KW-0256">Endoplasmic reticulum</keyword>
<gene>
    <name evidence="12" type="ORF">TrCOL_g9206</name>
</gene>
<dbReference type="SUPFAM" id="SSF53474">
    <property type="entry name" value="alpha/beta-Hydrolases"/>
    <property type="match status" value="1"/>
</dbReference>
<dbReference type="InterPro" id="IPR012908">
    <property type="entry name" value="PGAP1-ab_dom-like"/>
</dbReference>
<feature type="transmembrane region" description="Helical" evidence="10">
    <location>
        <begin position="543"/>
        <end position="561"/>
    </location>
</feature>
<evidence type="ECO:0000259" key="11">
    <source>
        <dbReference type="Pfam" id="PF07819"/>
    </source>
</evidence>
<protein>
    <recommendedName>
        <fullName evidence="10">GPI inositol-deacylase</fullName>
        <ecNumber evidence="10">3.1.-.-</ecNumber>
    </recommendedName>
</protein>
<dbReference type="Proteomes" id="UP001165065">
    <property type="component" value="Unassembled WGS sequence"/>
</dbReference>
<comment type="subcellular location">
    <subcellularLocation>
        <location evidence="1">Endoplasmic reticulum membrane</location>
        <topology evidence="1">Multi-pass membrane protein</topology>
    </subcellularLocation>
</comment>
<keyword evidence="8 10" id="KW-1133">Transmembrane helix</keyword>
<feature type="domain" description="GPI inositol-deacylase PGAP1-like alpha/beta" evidence="11">
    <location>
        <begin position="33"/>
        <end position="299"/>
    </location>
</feature>
<keyword evidence="9 10" id="KW-0472">Membrane</keyword>
<evidence type="ECO:0000313" key="13">
    <source>
        <dbReference type="Proteomes" id="UP001165065"/>
    </source>
</evidence>
<organism evidence="12 13">
    <name type="scientific">Triparma columacea</name>
    <dbReference type="NCBI Taxonomy" id="722753"/>
    <lineage>
        <taxon>Eukaryota</taxon>
        <taxon>Sar</taxon>
        <taxon>Stramenopiles</taxon>
        <taxon>Ochrophyta</taxon>
        <taxon>Bolidophyceae</taxon>
        <taxon>Parmales</taxon>
        <taxon>Triparmaceae</taxon>
        <taxon>Triparma</taxon>
    </lineage>
</organism>
<evidence type="ECO:0000256" key="2">
    <source>
        <dbReference type="ARBA" id="ARBA00006931"/>
    </source>
</evidence>
<comment type="similarity">
    <text evidence="2 10">Belongs to the GPI inositol-deacylase family.</text>
</comment>
<dbReference type="EMBL" id="BRYA01000059">
    <property type="protein sequence ID" value="GMI35734.1"/>
    <property type="molecule type" value="Genomic_DNA"/>
</dbReference>
<keyword evidence="3 10" id="KW-0813">Transport</keyword>
<evidence type="ECO:0000256" key="5">
    <source>
        <dbReference type="ARBA" id="ARBA00022801"/>
    </source>
</evidence>
<feature type="transmembrane region" description="Helical" evidence="10">
    <location>
        <begin position="390"/>
        <end position="415"/>
    </location>
</feature>
<accession>A0A9W7G8B0</accession>
<evidence type="ECO:0000256" key="4">
    <source>
        <dbReference type="ARBA" id="ARBA00022692"/>
    </source>
</evidence>
<keyword evidence="7 10" id="KW-0653">Protein transport</keyword>
<name>A0A9W7G8B0_9STRA</name>
<dbReference type="GO" id="GO:0015031">
    <property type="term" value="P:protein transport"/>
    <property type="evidence" value="ECO:0007669"/>
    <property type="project" value="UniProtKB-KW"/>
</dbReference>
<dbReference type="InterPro" id="IPR029058">
    <property type="entry name" value="AB_hydrolase_fold"/>
</dbReference>
<evidence type="ECO:0000256" key="9">
    <source>
        <dbReference type="ARBA" id="ARBA00023136"/>
    </source>
</evidence>
<evidence type="ECO:0000256" key="8">
    <source>
        <dbReference type="ARBA" id="ARBA00022989"/>
    </source>
</evidence>
<dbReference type="GO" id="GO:0006888">
    <property type="term" value="P:endoplasmic reticulum to Golgi vesicle-mediated transport"/>
    <property type="evidence" value="ECO:0007669"/>
    <property type="project" value="TreeGrafter"/>
</dbReference>
<dbReference type="InterPro" id="IPR039529">
    <property type="entry name" value="PGAP1/BST1"/>
</dbReference>